<evidence type="ECO:0000313" key="3">
    <source>
        <dbReference type="Proteomes" id="UP000612893"/>
    </source>
</evidence>
<keyword evidence="3" id="KW-1185">Reference proteome</keyword>
<proteinExistence type="predicted"/>
<dbReference type="AlphaFoldDB" id="A0A934NAF3"/>
<sequence>MDLRIEEAIDQPYALVLQAMLGDPGKWLPGLARDAADRLVTDLAVRVGNVRAARSVEVDVTPPTIFPDRCEIVVAWKAAEDAAFFPELAGAFTLEHMGPAQSRLSFEASYEPPARILGQLVDRTFMHRTAEASVREFVLRTARTLEIRAASRGAPSTDRRGKTETGRGGAPG</sequence>
<name>A0A934NAF3_9BACT</name>
<gene>
    <name evidence="2" type="ORF">JF922_25425</name>
</gene>
<feature type="region of interest" description="Disordered" evidence="1">
    <location>
        <begin position="149"/>
        <end position="172"/>
    </location>
</feature>
<evidence type="ECO:0000313" key="2">
    <source>
        <dbReference type="EMBL" id="MBJ7601401.1"/>
    </source>
</evidence>
<organism evidence="2 3">
    <name type="scientific">Candidatus Nephthysia bennettiae</name>
    <dbReference type="NCBI Taxonomy" id="3127016"/>
    <lineage>
        <taxon>Bacteria</taxon>
        <taxon>Bacillati</taxon>
        <taxon>Candidatus Dormiibacterota</taxon>
        <taxon>Candidatus Dormibacteria</taxon>
        <taxon>Candidatus Dormibacterales</taxon>
        <taxon>Candidatus Dormibacteraceae</taxon>
        <taxon>Candidatus Nephthysia</taxon>
    </lineage>
</organism>
<dbReference type="RefSeq" id="WP_338205626.1">
    <property type="nucleotide sequence ID" value="NZ_JAEKNR010000243.1"/>
</dbReference>
<dbReference type="Gene3D" id="3.30.530.20">
    <property type="match status" value="1"/>
</dbReference>
<accession>A0A934NAF3</accession>
<comment type="caution">
    <text evidence="2">The sequence shown here is derived from an EMBL/GenBank/DDBJ whole genome shotgun (WGS) entry which is preliminary data.</text>
</comment>
<evidence type="ECO:0008006" key="4">
    <source>
        <dbReference type="Google" id="ProtNLM"/>
    </source>
</evidence>
<evidence type="ECO:0000256" key="1">
    <source>
        <dbReference type="SAM" id="MobiDB-lite"/>
    </source>
</evidence>
<dbReference type="InterPro" id="IPR023393">
    <property type="entry name" value="START-like_dom_sf"/>
</dbReference>
<dbReference type="EMBL" id="JAEKNR010000243">
    <property type="protein sequence ID" value="MBJ7601401.1"/>
    <property type="molecule type" value="Genomic_DNA"/>
</dbReference>
<dbReference type="Proteomes" id="UP000612893">
    <property type="component" value="Unassembled WGS sequence"/>
</dbReference>
<reference evidence="2" key="1">
    <citation type="submission" date="2020-10" db="EMBL/GenBank/DDBJ databases">
        <title>Ca. Dormibacterota MAGs.</title>
        <authorList>
            <person name="Montgomery K."/>
        </authorList>
    </citation>
    <scope>NUCLEOTIDE SEQUENCE [LARGE SCALE GENOMIC DNA]</scope>
    <source>
        <strain evidence="2">SC8812_S17_10</strain>
    </source>
</reference>
<protein>
    <recommendedName>
        <fullName evidence="4">SRPBCC family protein</fullName>
    </recommendedName>
</protein>
<dbReference type="SUPFAM" id="SSF55961">
    <property type="entry name" value="Bet v1-like"/>
    <property type="match status" value="1"/>
</dbReference>